<dbReference type="AlphaFoldDB" id="A0A8T1NGA4"/>
<protein>
    <submittedName>
        <fullName evidence="1">Uncharacterized protein</fullName>
    </submittedName>
</protein>
<keyword evidence="2" id="KW-1185">Reference proteome</keyword>
<evidence type="ECO:0000313" key="2">
    <source>
        <dbReference type="Proteomes" id="UP000811609"/>
    </source>
</evidence>
<evidence type="ECO:0000313" key="1">
    <source>
        <dbReference type="EMBL" id="KAG6630856.1"/>
    </source>
</evidence>
<comment type="caution">
    <text evidence="1">The sequence shown here is derived from an EMBL/GenBank/DDBJ whole genome shotgun (WGS) entry which is preliminary data.</text>
</comment>
<organism evidence="1 2">
    <name type="scientific">Carya illinoinensis</name>
    <name type="common">Pecan</name>
    <dbReference type="NCBI Taxonomy" id="32201"/>
    <lineage>
        <taxon>Eukaryota</taxon>
        <taxon>Viridiplantae</taxon>
        <taxon>Streptophyta</taxon>
        <taxon>Embryophyta</taxon>
        <taxon>Tracheophyta</taxon>
        <taxon>Spermatophyta</taxon>
        <taxon>Magnoliopsida</taxon>
        <taxon>eudicotyledons</taxon>
        <taxon>Gunneridae</taxon>
        <taxon>Pentapetalae</taxon>
        <taxon>rosids</taxon>
        <taxon>fabids</taxon>
        <taxon>Fagales</taxon>
        <taxon>Juglandaceae</taxon>
        <taxon>Carya</taxon>
    </lineage>
</organism>
<reference evidence="1" key="1">
    <citation type="submission" date="2020-12" db="EMBL/GenBank/DDBJ databases">
        <title>WGS assembly of Carya illinoinensis cv. Pawnee.</title>
        <authorList>
            <person name="Platts A."/>
            <person name="Shu S."/>
            <person name="Wright S."/>
            <person name="Barry K."/>
            <person name="Edger P."/>
            <person name="Pires J.C."/>
            <person name="Schmutz J."/>
        </authorList>
    </citation>
    <scope>NUCLEOTIDE SEQUENCE</scope>
    <source>
        <tissue evidence="1">Leaf</tissue>
    </source>
</reference>
<accession>A0A8T1NGA4</accession>
<name>A0A8T1NGA4_CARIL</name>
<sequence>MNVADFTDNRSHIQFTRSFTLYTITLNSLVLFSDRSHIL</sequence>
<dbReference type="Proteomes" id="UP000811609">
    <property type="component" value="Chromosome 13"/>
</dbReference>
<proteinExistence type="predicted"/>
<gene>
    <name evidence="1" type="ORF">CIPAW_13G049400</name>
</gene>
<dbReference type="EMBL" id="CM031821">
    <property type="protein sequence ID" value="KAG6630856.1"/>
    <property type="molecule type" value="Genomic_DNA"/>
</dbReference>